<evidence type="ECO:0000313" key="2">
    <source>
        <dbReference type="Proteomes" id="UP000815325"/>
    </source>
</evidence>
<gene>
    <name evidence="1" type="ORF">DUNSADRAFT_11655</name>
</gene>
<reference evidence="1" key="1">
    <citation type="submission" date="2017-08" db="EMBL/GenBank/DDBJ databases">
        <authorList>
            <person name="Polle J.E."/>
            <person name="Barry K."/>
            <person name="Cushman J."/>
            <person name="Schmutz J."/>
            <person name="Tran D."/>
            <person name="Hathwaick L.T."/>
            <person name="Yim W.C."/>
            <person name="Jenkins J."/>
            <person name="Mckie-Krisberg Z.M."/>
            <person name="Prochnik S."/>
            <person name="Lindquist E."/>
            <person name="Dockter R.B."/>
            <person name="Adam C."/>
            <person name="Molina H."/>
            <person name="Bunkerborg J."/>
            <person name="Jin E."/>
            <person name="Buchheim M."/>
            <person name="Magnuson J."/>
        </authorList>
    </citation>
    <scope>NUCLEOTIDE SEQUENCE</scope>
    <source>
        <strain evidence="1">CCAP 19/18</strain>
    </source>
</reference>
<proteinExistence type="predicted"/>
<sequence>NGDSVGTVADALGALSSIQSTFKDQAPTLEQAQPLAKIVDRALQILAESEADDIGTTTIRAALRNAGQAAEELGACEADDTSCADGALLWHF</sequence>
<accession>A0ABQ7FRY5</accession>
<organism evidence="1 2">
    <name type="scientific">Dunaliella salina</name>
    <name type="common">Green alga</name>
    <name type="synonym">Protococcus salinus</name>
    <dbReference type="NCBI Taxonomy" id="3046"/>
    <lineage>
        <taxon>Eukaryota</taxon>
        <taxon>Viridiplantae</taxon>
        <taxon>Chlorophyta</taxon>
        <taxon>core chlorophytes</taxon>
        <taxon>Chlorophyceae</taxon>
        <taxon>CS clade</taxon>
        <taxon>Chlamydomonadales</taxon>
        <taxon>Dunaliellaceae</taxon>
        <taxon>Dunaliella</taxon>
    </lineage>
</organism>
<dbReference type="Proteomes" id="UP000815325">
    <property type="component" value="Unassembled WGS sequence"/>
</dbReference>
<comment type="caution">
    <text evidence="1">The sequence shown here is derived from an EMBL/GenBank/DDBJ whole genome shotgun (WGS) entry which is preliminary data.</text>
</comment>
<feature type="non-terminal residue" evidence="1">
    <location>
        <position position="1"/>
    </location>
</feature>
<protein>
    <submittedName>
        <fullName evidence="1">Uncharacterized protein</fullName>
    </submittedName>
</protein>
<keyword evidence="2" id="KW-1185">Reference proteome</keyword>
<name>A0ABQ7FRY5_DUNSA</name>
<dbReference type="EMBL" id="MU073782">
    <property type="protein sequence ID" value="KAF5825322.1"/>
    <property type="molecule type" value="Genomic_DNA"/>
</dbReference>
<evidence type="ECO:0000313" key="1">
    <source>
        <dbReference type="EMBL" id="KAF5825322.1"/>
    </source>
</evidence>